<feature type="domain" description="Ribosomal RNA small subunit methyltransferase E methyltransferase" evidence="12">
    <location>
        <begin position="112"/>
        <end position="271"/>
    </location>
</feature>
<dbReference type="InterPro" id="IPR029026">
    <property type="entry name" value="tRNA_m1G_MTases_N"/>
</dbReference>
<reference evidence="13 14" key="1">
    <citation type="submission" date="2020-10" db="EMBL/GenBank/DDBJ databases">
        <title>Wide distribution of Phycisphaera-like planctomycetes from WD2101 soil group in peatlands and genome analysis of the first cultivated representative.</title>
        <authorList>
            <person name="Dedysh S.N."/>
            <person name="Beletsky A.V."/>
            <person name="Ivanova A."/>
            <person name="Kulichevskaya I.S."/>
            <person name="Suzina N.E."/>
            <person name="Philippov D.A."/>
            <person name="Rakitin A.L."/>
            <person name="Mardanov A.V."/>
            <person name="Ravin N.V."/>
        </authorList>
    </citation>
    <scope>NUCLEOTIDE SEQUENCE [LARGE SCALE GENOMIC DNA]</scope>
    <source>
        <strain evidence="13 14">M1803</strain>
    </source>
</reference>
<dbReference type="PANTHER" id="PTHR30027:SF3">
    <property type="entry name" value="16S RRNA (URACIL(1498)-N(3))-METHYLTRANSFERASE"/>
    <property type="match status" value="1"/>
</dbReference>
<evidence type="ECO:0000256" key="7">
    <source>
        <dbReference type="ARBA" id="ARBA00022679"/>
    </source>
</evidence>
<evidence type="ECO:0000256" key="2">
    <source>
        <dbReference type="ARBA" id="ARBA00005528"/>
    </source>
</evidence>
<dbReference type="EC" id="2.1.1.193" evidence="3"/>
<feature type="region of interest" description="Disordered" evidence="11">
    <location>
        <begin position="1"/>
        <end position="39"/>
    </location>
</feature>
<dbReference type="CDD" id="cd18084">
    <property type="entry name" value="RsmE-like"/>
    <property type="match status" value="1"/>
</dbReference>
<dbReference type="EMBL" id="CP063458">
    <property type="protein sequence ID" value="QOV89177.1"/>
    <property type="molecule type" value="Genomic_DNA"/>
</dbReference>
<dbReference type="GO" id="GO:0005737">
    <property type="term" value="C:cytoplasm"/>
    <property type="evidence" value="ECO:0007669"/>
    <property type="project" value="UniProtKB-SubCell"/>
</dbReference>
<comment type="similarity">
    <text evidence="2">Belongs to the RNA methyltransferase RsmE family.</text>
</comment>
<dbReference type="Proteomes" id="UP000593765">
    <property type="component" value="Chromosome"/>
</dbReference>
<sequence length="279" mass="30986">MSRLKHNTPPSANRPTPDPLTESSASPPTGPSQRRYDAPGDEPLAIAVNLTLQETFRFDRGLSKRLRQREVNAKEAFTLRDGAGVYFRASLKEYDAKGGIALPYERMDRSPEATIDITLACAVLARHRMHLVVQKATELGVRRIVPLLTDCSVPPENVEQEQAHAWPSHILRATKQCRRSSLPHLLAPTTLDAFLTSPLYAATDLRLFLDDRVDPLPTPADKPKRVILLVGPEGGFSDAEREKLSRHARPWVLGGRVLRAETAVLVGLTAVHMRWGDFT</sequence>
<keyword evidence="5" id="KW-0698">rRNA processing</keyword>
<evidence type="ECO:0000256" key="8">
    <source>
        <dbReference type="ARBA" id="ARBA00022691"/>
    </source>
</evidence>
<dbReference type="NCBIfam" id="TIGR00046">
    <property type="entry name" value="RsmE family RNA methyltransferase"/>
    <property type="match status" value="1"/>
</dbReference>
<comment type="catalytic activity">
    <reaction evidence="10">
        <text>uridine(1498) in 16S rRNA + S-adenosyl-L-methionine = N(3)-methyluridine(1498) in 16S rRNA + S-adenosyl-L-homocysteine + H(+)</text>
        <dbReference type="Rhea" id="RHEA:42920"/>
        <dbReference type="Rhea" id="RHEA-COMP:10283"/>
        <dbReference type="Rhea" id="RHEA-COMP:10284"/>
        <dbReference type="ChEBI" id="CHEBI:15378"/>
        <dbReference type="ChEBI" id="CHEBI:57856"/>
        <dbReference type="ChEBI" id="CHEBI:59789"/>
        <dbReference type="ChEBI" id="CHEBI:65315"/>
        <dbReference type="ChEBI" id="CHEBI:74502"/>
        <dbReference type="EC" id="2.1.1.193"/>
    </reaction>
</comment>
<keyword evidence="6" id="KW-0489">Methyltransferase</keyword>
<dbReference type="GO" id="GO:0070475">
    <property type="term" value="P:rRNA base methylation"/>
    <property type="evidence" value="ECO:0007669"/>
    <property type="project" value="TreeGrafter"/>
</dbReference>
<dbReference type="InterPro" id="IPR029028">
    <property type="entry name" value="Alpha/beta_knot_MTases"/>
</dbReference>
<comment type="function">
    <text evidence="9">Specifically methylates the N3 position of the uracil ring of uridine 1498 (m3U1498) in 16S rRNA. Acts on the fully assembled 30S ribosomal subunit.</text>
</comment>
<dbReference type="RefSeq" id="WP_206292200.1">
    <property type="nucleotide sequence ID" value="NZ_CP063458.1"/>
</dbReference>
<dbReference type="KEGG" id="hbs:IPV69_23665"/>
<dbReference type="GO" id="GO:0070042">
    <property type="term" value="F:rRNA (uridine-N3-)-methyltransferase activity"/>
    <property type="evidence" value="ECO:0007669"/>
    <property type="project" value="TreeGrafter"/>
</dbReference>
<dbReference type="Gene3D" id="3.40.1280.10">
    <property type="match status" value="1"/>
</dbReference>
<evidence type="ECO:0000256" key="9">
    <source>
        <dbReference type="ARBA" id="ARBA00025699"/>
    </source>
</evidence>
<dbReference type="AlphaFoldDB" id="A0A7M2WUH9"/>
<proteinExistence type="inferred from homology"/>
<gene>
    <name evidence="13" type="ORF">IPV69_23665</name>
</gene>
<organism evidence="13 14">
    <name type="scientific">Humisphaera borealis</name>
    <dbReference type="NCBI Taxonomy" id="2807512"/>
    <lineage>
        <taxon>Bacteria</taxon>
        <taxon>Pseudomonadati</taxon>
        <taxon>Planctomycetota</taxon>
        <taxon>Phycisphaerae</taxon>
        <taxon>Tepidisphaerales</taxon>
        <taxon>Tepidisphaeraceae</taxon>
        <taxon>Humisphaera</taxon>
    </lineage>
</organism>
<evidence type="ECO:0000313" key="14">
    <source>
        <dbReference type="Proteomes" id="UP000593765"/>
    </source>
</evidence>
<dbReference type="PANTHER" id="PTHR30027">
    <property type="entry name" value="RIBOSOMAL RNA SMALL SUBUNIT METHYLTRANSFERASE E"/>
    <property type="match status" value="1"/>
</dbReference>
<accession>A0A7M2WUH9</accession>
<evidence type="ECO:0000256" key="3">
    <source>
        <dbReference type="ARBA" id="ARBA00012328"/>
    </source>
</evidence>
<dbReference type="Pfam" id="PF04452">
    <property type="entry name" value="Methyltrans_RNA"/>
    <property type="match status" value="1"/>
</dbReference>
<name>A0A7M2WUH9_9BACT</name>
<keyword evidence="4" id="KW-0963">Cytoplasm</keyword>
<evidence type="ECO:0000256" key="5">
    <source>
        <dbReference type="ARBA" id="ARBA00022552"/>
    </source>
</evidence>
<dbReference type="InterPro" id="IPR046886">
    <property type="entry name" value="RsmE_MTase_dom"/>
</dbReference>
<protein>
    <recommendedName>
        <fullName evidence="3">16S rRNA (uracil(1498)-N(3))-methyltransferase</fullName>
        <ecNumber evidence="3">2.1.1.193</ecNumber>
    </recommendedName>
</protein>
<keyword evidence="8" id="KW-0949">S-adenosyl-L-methionine</keyword>
<keyword evidence="14" id="KW-1185">Reference proteome</keyword>
<evidence type="ECO:0000256" key="10">
    <source>
        <dbReference type="ARBA" id="ARBA00047944"/>
    </source>
</evidence>
<dbReference type="SUPFAM" id="SSF75217">
    <property type="entry name" value="alpha/beta knot"/>
    <property type="match status" value="1"/>
</dbReference>
<comment type="subcellular location">
    <subcellularLocation>
        <location evidence="1">Cytoplasm</location>
    </subcellularLocation>
</comment>
<evidence type="ECO:0000256" key="6">
    <source>
        <dbReference type="ARBA" id="ARBA00022603"/>
    </source>
</evidence>
<evidence type="ECO:0000313" key="13">
    <source>
        <dbReference type="EMBL" id="QOV89177.1"/>
    </source>
</evidence>
<evidence type="ECO:0000256" key="1">
    <source>
        <dbReference type="ARBA" id="ARBA00004496"/>
    </source>
</evidence>
<evidence type="ECO:0000259" key="12">
    <source>
        <dbReference type="Pfam" id="PF04452"/>
    </source>
</evidence>
<evidence type="ECO:0000256" key="11">
    <source>
        <dbReference type="SAM" id="MobiDB-lite"/>
    </source>
</evidence>
<keyword evidence="7" id="KW-0808">Transferase</keyword>
<evidence type="ECO:0000256" key="4">
    <source>
        <dbReference type="ARBA" id="ARBA00022490"/>
    </source>
</evidence>
<dbReference type="InterPro" id="IPR006700">
    <property type="entry name" value="RsmE"/>
</dbReference>